<organism evidence="2 3">
    <name type="scientific">Candidatus Methanoperedens nitratireducens</name>
    <dbReference type="NCBI Taxonomy" id="1392998"/>
    <lineage>
        <taxon>Archaea</taxon>
        <taxon>Methanobacteriati</taxon>
        <taxon>Methanobacteriota</taxon>
        <taxon>Stenosarchaea group</taxon>
        <taxon>Methanomicrobia</taxon>
        <taxon>Methanosarcinales</taxon>
        <taxon>ANME-2 cluster</taxon>
        <taxon>Candidatus Methanoperedentaceae</taxon>
        <taxon>Candidatus Methanoperedens</taxon>
    </lineage>
</organism>
<evidence type="ECO:0000313" key="3">
    <source>
        <dbReference type="Proteomes" id="UP000027153"/>
    </source>
</evidence>
<keyword evidence="1" id="KW-0812">Transmembrane</keyword>
<proteinExistence type="predicted"/>
<sequence>MKRLDFYISLIAIMWLTVVVLGFISEDVIQRSDAMQSSTLAMFQPGITAEVEKDLVKLSHTGGGDITLSNITIIIEQGDASAIYEKLNQSNDKFVRGDTLHLTPAGISLNGRELKVGKISINSSGVVRNETTVMFVNLTSGNLLTKIVSDEEFFS</sequence>
<dbReference type="Proteomes" id="UP000027153">
    <property type="component" value="Unassembled WGS sequence"/>
</dbReference>
<keyword evidence="1" id="KW-1133">Transmembrane helix</keyword>
<comment type="caution">
    <text evidence="2">The sequence shown here is derived from an EMBL/GenBank/DDBJ whole genome shotgun (WGS) entry which is preliminary data.</text>
</comment>
<reference evidence="2 3" key="1">
    <citation type="journal article" date="2013" name="Nature">
        <title>Anaerobic oxidation of methane coupled to nitrate reduction in a novel archaeal lineage.</title>
        <authorList>
            <person name="Haroon M.F."/>
            <person name="Hu S."/>
            <person name="Shi Y."/>
            <person name="Imelfort M."/>
            <person name="Keller J."/>
            <person name="Hugenholtz P."/>
            <person name="Yuan Z."/>
            <person name="Tyson G.W."/>
        </authorList>
    </citation>
    <scope>NUCLEOTIDE SEQUENCE [LARGE SCALE GENOMIC DNA]</scope>
    <source>
        <strain evidence="2 3">ANME-2d</strain>
    </source>
</reference>
<protein>
    <recommendedName>
        <fullName evidence="4">Archaeal Type IV pilin N-terminal domain-containing protein</fullName>
    </recommendedName>
</protein>
<name>A0A062V5G1_9EURY</name>
<keyword evidence="1" id="KW-0472">Membrane</keyword>
<accession>A0A062V5G1</accession>
<dbReference type="AlphaFoldDB" id="A0A062V5G1"/>
<dbReference type="RefSeq" id="WP_048092395.1">
    <property type="nucleotide sequence ID" value="NZ_JMIY01000007.1"/>
</dbReference>
<evidence type="ECO:0000256" key="1">
    <source>
        <dbReference type="SAM" id="Phobius"/>
    </source>
</evidence>
<dbReference type="EMBL" id="JMIY01000007">
    <property type="protein sequence ID" value="KCZ70645.1"/>
    <property type="molecule type" value="Genomic_DNA"/>
</dbReference>
<dbReference type="OrthoDB" id="381550at2157"/>
<gene>
    <name evidence="2" type="ORF">ANME2D_02667</name>
</gene>
<evidence type="ECO:0008006" key="4">
    <source>
        <dbReference type="Google" id="ProtNLM"/>
    </source>
</evidence>
<feature type="transmembrane region" description="Helical" evidence="1">
    <location>
        <begin position="6"/>
        <end position="25"/>
    </location>
</feature>
<keyword evidence="3" id="KW-1185">Reference proteome</keyword>
<evidence type="ECO:0000313" key="2">
    <source>
        <dbReference type="EMBL" id="KCZ70645.1"/>
    </source>
</evidence>